<dbReference type="Proteomes" id="UP001202328">
    <property type="component" value="Unassembled WGS sequence"/>
</dbReference>
<evidence type="ECO:0000259" key="5">
    <source>
        <dbReference type="PROSITE" id="PS50600"/>
    </source>
</evidence>
<dbReference type="PANTHER" id="PTHR33018:SF31">
    <property type="entry name" value="TRANSPOSASE, PTTA_EN_SPM, PLANT"/>
    <property type="match status" value="1"/>
</dbReference>
<evidence type="ECO:0000256" key="1">
    <source>
        <dbReference type="ARBA" id="ARBA00005234"/>
    </source>
</evidence>
<keyword evidence="2" id="KW-0645">Protease</keyword>
<proteinExistence type="inferred from homology"/>
<evidence type="ECO:0000256" key="4">
    <source>
        <dbReference type="SAM" id="MobiDB-lite"/>
    </source>
</evidence>
<feature type="compositionally biased region" description="Low complexity" evidence="4">
    <location>
        <begin position="737"/>
        <end position="751"/>
    </location>
</feature>
<feature type="region of interest" description="Disordered" evidence="4">
    <location>
        <begin position="127"/>
        <end position="151"/>
    </location>
</feature>
<dbReference type="Pfam" id="PF02902">
    <property type="entry name" value="Peptidase_C48"/>
    <property type="match status" value="1"/>
</dbReference>
<dbReference type="PROSITE" id="PS50600">
    <property type="entry name" value="ULP_PROTEASE"/>
    <property type="match status" value="1"/>
</dbReference>
<comment type="caution">
    <text evidence="6">The sequence shown here is derived from an EMBL/GenBank/DDBJ whole genome shotgun (WGS) entry which is preliminary data.</text>
</comment>
<dbReference type="EMBL" id="JAJJMB010006268">
    <property type="protein sequence ID" value="KAI3935447.1"/>
    <property type="molecule type" value="Genomic_DNA"/>
</dbReference>
<evidence type="ECO:0000256" key="2">
    <source>
        <dbReference type="ARBA" id="ARBA00022670"/>
    </source>
</evidence>
<protein>
    <recommendedName>
        <fullName evidence="5">Ubiquitin-like protease family profile domain-containing protein</fullName>
    </recommendedName>
</protein>
<organism evidence="6 7">
    <name type="scientific">Papaver atlanticum</name>
    <dbReference type="NCBI Taxonomy" id="357466"/>
    <lineage>
        <taxon>Eukaryota</taxon>
        <taxon>Viridiplantae</taxon>
        <taxon>Streptophyta</taxon>
        <taxon>Embryophyta</taxon>
        <taxon>Tracheophyta</taxon>
        <taxon>Spermatophyta</taxon>
        <taxon>Magnoliopsida</taxon>
        <taxon>Ranunculales</taxon>
        <taxon>Papaveraceae</taxon>
        <taxon>Papaveroideae</taxon>
        <taxon>Papaver</taxon>
    </lineage>
</organism>
<feature type="compositionally biased region" description="Low complexity" evidence="4">
    <location>
        <begin position="669"/>
        <end position="678"/>
    </location>
</feature>
<reference evidence="6" key="1">
    <citation type="submission" date="2022-04" db="EMBL/GenBank/DDBJ databases">
        <title>A functionally conserved STORR gene fusion in Papaver species that diverged 16.8 million years ago.</title>
        <authorList>
            <person name="Catania T."/>
        </authorList>
    </citation>
    <scope>NUCLEOTIDE SEQUENCE</scope>
    <source>
        <strain evidence="6">S-188037</strain>
    </source>
</reference>
<dbReference type="InterPro" id="IPR004252">
    <property type="entry name" value="Probable_transposase_24"/>
</dbReference>
<feature type="region of interest" description="Disordered" evidence="4">
    <location>
        <begin position="37"/>
        <end position="65"/>
    </location>
</feature>
<dbReference type="Pfam" id="PF03004">
    <property type="entry name" value="Transposase_24"/>
    <property type="match status" value="1"/>
</dbReference>
<feature type="compositionally biased region" description="Acidic residues" evidence="4">
    <location>
        <begin position="130"/>
        <end position="142"/>
    </location>
</feature>
<dbReference type="InterPro" id="IPR038765">
    <property type="entry name" value="Papain-like_cys_pep_sf"/>
</dbReference>
<feature type="region of interest" description="Disordered" evidence="4">
    <location>
        <begin position="650"/>
        <end position="753"/>
    </location>
</feature>
<dbReference type="SUPFAM" id="SSF54001">
    <property type="entry name" value="Cysteine proteinases"/>
    <property type="match status" value="1"/>
</dbReference>
<dbReference type="Gene3D" id="3.40.395.10">
    <property type="entry name" value="Adenoviral Proteinase, Chain A"/>
    <property type="match status" value="1"/>
</dbReference>
<accession>A0AAD4XR69</accession>
<evidence type="ECO:0000313" key="6">
    <source>
        <dbReference type="EMBL" id="KAI3935447.1"/>
    </source>
</evidence>
<dbReference type="InterPro" id="IPR003653">
    <property type="entry name" value="Peptidase_C48_C"/>
</dbReference>
<name>A0AAD4XR69_9MAGN</name>
<feature type="domain" description="Ubiquitin-like protease family profile" evidence="5">
    <location>
        <begin position="817"/>
        <end position="975"/>
    </location>
</feature>
<gene>
    <name evidence="6" type="ORF">MKW98_027587</name>
</gene>
<feature type="compositionally biased region" description="Polar residues" evidence="4">
    <location>
        <begin position="680"/>
        <end position="691"/>
    </location>
</feature>
<dbReference type="GO" id="GO:0008234">
    <property type="term" value="F:cysteine-type peptidase activity"/>
    <property type="evidence" value="ECO:0007669"/>
    <property type="project" value="InterPro"/>
</dbReference>
<sequence length="1013" mass="115464">MRELRSGLRRGRSAATVGEVERSVVEQGSSVMVIRRKRSIKKHKQPEPEVEQQQQQQDDVDGGKAYFRGCNSVQVTTETELDKEKDQELETRCFDEIREIGLNVVGDLEMEDDYHDAEGNLETDKAPAAEELEEEEEEEEDQGNLTPTFTSYKAPGLELRRRSPFAQMALQINDEMSAKKRHLEKGLLRQTLLHEPSNNCEMDDEKWEESVPLAALECEVTNHNYEMYDHKHEVSVPVDIPECETPKDVVVDSKKKDKVALTSMAAPVAEDEMRRRTRLLGKRKASGAVGGQPNLEDHLIEAPEEFDTESGMKRNVRGPTLLPHIFNTNNRHRKVIEYNEHGQPIGQFSSELASFMGVLARQMVPIVHEKWKTVPSTLKEELWRCLEAKYVLEASSRKLLVNGIGDKWRSFKSTLTRKYVLPFKEEPDRLIHPPPMYRFIKQEHWDEFVKSRLNDAFQALHEAQSERRGKNIYPHRLGRTGYAGLVEKMIKSDGVTPEEIDRCVLWKKARQNKNGEYDDDVTREQAEIIDELKKQVDNGSLVCDGNIDVLTMALGTPEHSGRVRGGGKFVSQSTFFRKPKRQGLKIADKLHEQRKLIENKWQEERVSRLRVEEQLLDTQNMVSRLEETLVNFMQNGKELASVSTMLPSKNNEDLEGVGPSLTSTMAPVKKNGNLGKKLALTSNRVPINNKENLGKGPALSSARENLGKGPASTSNRVHPKNNEKLGNSPASSSDRANSNNYEPSTSSSSQSRVWRIDEENLPVVQVTPPRHVARSVKDSNVSPFQRFYNRASQIMTGSIPFISVPVDSAVFGTDMELYLDLDDVQYMCHMEDLSENCVMAYIKHLYDMLMKKGIQHKYEFINPVSVSAAKDADLSKIITSRLMNTNCEWVFVPVNSDGAHWLLVAINMVAMSCYWLDPSGLPTRYNIKPFVTIGLKGLHKDGVRRSSPIWYNIKCPKQKNSVECGFYVMKFMREIIDDPNMFTRSEPFPKSTYEQDEIDEVRLEWIQTVESYV</sequence>
<dbReference type="PANTHER" id="PTHR33018">
    <property type="entry name" value="OS10G0338966 PROTEIN-RELATED"/>
    <property type="match status" value="1"/>
</dbReference>
<comment type="similarity">
    <text evidence="1">Belongs to the peptidase C48 family.</text>
</comment>
<dbReference type="GO" id="GO:0006508">
    <property type="term" value="P:proteolysis"/>
    <property type="evidence" value="ECO:0007669"/>
    <property type="project" value="UniProtKB-KW"/>
</dbReference>
<keyword evidence="7" id="KW-1185">Reference proteome</keyword>
<feature type="compositionally biased region" description="Polar residues" evidence="4">
    <location>
        <begin position="724"/>
        <end position="736"/>
    </location>
</feature>
<dbReference type="AlphaFoldDB" id="A0AAD4XR69"/>
<keyword evidence="3" id="KW-0378">Hydrolase</keyword>
<evidence type="ECO:0000313" key="7">
    <source>
        <dbReference type="Proteomes" id="UP001202328"/>
    </source>
</evidence>
<evidence type="ECO:0000256" key="3">
    <source>
        <dbReference type="ARBA" id="ARBA00022801"/>
    </source>
</evidence>